<dbReference type="AlphaFoldDB" id="A0A2S8GSG9"/>
<reference evidence="1 2" key="1">
    <citation type="submission" date="2018-02" db="EMBL/GenBank/DDBJ databases">
        <title>Comparative genomes isolates from brazilian mangrove.</title>
        <authorList>
            <person name="Araujo J.E."/>
            <person name="Taketani R.G."/>
            <person name="Silva M.C.P."/>
            <person name="Loureco M.V."/>
            <person name="Andreote F.D."/>
        </authorList>
    </citation>
    <scope>NUCLEOTIDE SEQUENCE [LARGE SCALE GENOMIC DNA]</scope>
    <source>
        <strain evidence="1 2">Nap-Phe MGV</strain>
    </source>
</reference>
<comment type="caution">
    <text evidence="1">The sequence shown here is derived from an EMBL/GenBank/DDBJ whole genome shotgun (WGS) entry which is preliminary data.</text>
</comment>
<dbReference type="EMBL" id="PUHZ01000005">
    <property type="protein sequence ID" value="PQO47375.1"/>
    <property type="molecule type" value="Genomic_DNA"/>
</dbReference>
<gene>
    <name evidence="1" type="ORF">C5Y93_04855</name>
</gene>
<organism evidence="1 2">
    <name type="scientific">Blastopirellula marina</name>
    <dbReference type="NCBI Taxonomy" id="124"/>
    <lineage>
        <taxon>Bacteria</taxon>
        <taxon>Pseudomonadati</taxon>
        <taxon>Planctomycetota</taxon>
        <taxon>Planctomycetia</taxon>
        <taxon>Pirellulales</taxon>
        <taxon>Pirellulaceae</taxon>
        <taxon>Blastopirellula</taxon>
    </lineage>
</organism>
<accession>A0A2S8GSG9</accession>
<evidence type="ECO:0000313" key="2">
    <source>
        <dbReference type="Proteomes" id="UP000237819"/>
    </source>
</evidence>
<evidence type="ECO:0000313" key="1">
    <source>
        <dbReference type="EMBL" id="PQO47375.1"/>
    </source>
</evidence>
<protein>
    <submittedName>
        <fullName evidence="1">Uncharacterized protein</fullName>
    </submittedName>
</protein>
<name>A0A2S8GSG9_9BACT</name>
<proteinExistence type="predicted"/>
<dbReference type="Proteomes" id="UP000237819">
    <property type="component" value="Unassembled WGS sequence"/>
</dbReference>
<sequence>MKVTSNISAVAQKWAQEKQKEVEEATYRAMVKTGLVGEARVRGIIEREAHDTGAFLRSISTTIFRNPTYMTLVIASNLEYAFYLEYGRKPGKWPNLDAMTKWVGRKLREEGVNTRVNITFDQLKEMARSAKRGKPTAANKAARAHLAALYLIGRKIATKGVRQKLIFKRIEDGLLAYLNSELQKEFAKIA</sequence>